<dbReference type="Proteomes" id="UP001607302">
    <property type="component" value="Unassembled WGS sequence"/>
</dbReference>
<evidence type="ECO:0000256" key="1">
    <source>
        <dbReference type="SAM" id="MobiDB-lite"/>
    </source>
</evidence>
<proteinExistence type="predicted"/>
<reference evidence="2 3" key="1">
    <citation type="journal article" date="2024" name="Ann. Entomol. Soc. Am.">
        <title>Genomic analyses of the southern and eastern yellowjacket wasps (Hymenoptera: Vespidae) reveal evolutionary signatures of social life.</title>
        <authorList>
            <person name="Catto M.A."/>
            <person name="Caine P.B."/>
            <person name="Orr S.E."/>
            <person name="Hunt B.G."/>
            <person name="Goodisman M.A.D."/>
        </authorList>
    </citation>
    <scope>NUCLEOTIDE SEQUENCE [LARGE SCALE GENOMIC DNA]</scope>
    <source>
        <strain evidence="2">233</strain>
        <tissue evidence="2">Head and thorax</tissue>
    </source>
</reference>
<dbReference type="EMBL" id="JAUDFV010000154">
    <property type="protein sequence ID" value="KAL2716626.1"/>
    <property type="molecule type" value="Genomic_DNA"/>
</dbReference>
<organism evidence="2 3">
    <name type="scientific">Vespula squamosa</name>
    <name type="common">Southern yellow jacket</name>
    <name type="synonym">Wasp</name>
    <dbReference type="NCBI Taxonomy" id="30214"/>
    <lineage>
        <taxon>Eukaryota</taxon>
        <taxon>Metazoa</taxon>
        <taxon>Ecdysozoa</taxon>
        <taxon>Arthropoda</taxon>
        <taxon>Hexapoda</taxon>
        <taxon>Insecta</taxon>
        <taxon>Pterygota</taxon>
        <taxon>Neoptera</taxon>
        <taxon>Endopterygota</taxon>
        <taxon>Hymenoptera</taxon>
        <taxon>Apocrita</taxon>
        <taxon>Aculeata</taxon>
        <taxon>Vespoidea</taxon>
        <taxon>Vespidae</taxon>
        <taxon>Vespinae</taxon>
        <taxon>Vespula</taxon>
    </lineage>
</organism>
<evidence type="ECO:0000313" key="2">
    <source>
        <dbReference type="EMBL" id="KAL2716626.1"/>
    </source>
</evidence>
<sequence length="354" mass="40434">MLGSRIRETFKWSRPGTAIRISGPRTRYTSNSTTTTSNNASSSTYCEKERKKKQPVMRKRTTAYLSARIRNENASNSKVTDNTISERCFKMPKGLTFTSISFIRKYITLDRDNSSLDKGEIIKTSQQKKNLTISTGQSSDTEGIAFSRLSRNFGTIKAKALHWSRQSVAVSHRVEGFRWCVDHCLGWLLRLFCSFYTVEIRPFAVILLPNAAHRALPCLRRVHVEKLESMFSLITKFSLHSKQGLGNSESERDNSCYLFATRNPGATAAAIQAMLVALANGLSRESNKRTLTTNTESNTKFDRNEKDARMRSVFTGPSKIFERVATIRIYIERELLKNFHQRRNNRTLAFRDEE</sequence>
<protein>
    <submittedName>
        <fullName evidence="2">Uncharacterized protein</fullName>
    </submittedName>
</protein>
<feature type="compositionally biased region" description="Low complexity" evidence="1">
    <location>
        <begin position="29"/>
        <end position="43"/>
    </location>
</feature>
<comment type="caution">
    <text evidence="2">The sequence shown here is derived from an EMBL/GenBank/DDBJ whole genome shotgun (WGS) entry which is preliminary data.</text>
</comment>
<gene>
    <name evidence="2" type="ORF">V1478_014302</name>
</gene>
<keyword evidence="3" id="KW-1185">Reference proteome</keyword>
<dbReference type="AlphaFoldDB" id="A0ABD2A7P5"/>
<accession>A0ABD2A7P5</accession>
<name>A0ABD2A7P5_VESSQ</name>
<evidence type="ECO:0000313" key="3">
    <source>
        <dbReference type="Proteomes" id="UP001607302"/>
    </source>
</evidence>
<feature type="region of interest" description="Disordered" evidence="1">
    <location>
        <begin position="21"/>
        <end position="43"/>
    </location>
</feature>